<dbReference type="GeneID" id="92090037"/>
<dbReference type="RefSeq" id="XP_066716243.1">
    <property type="nucleotide sequence ID" value="XM_066856974.1"/>
</dbReference>
<proteinExistence type="predicted"/>
<organism evidence="2 3">
    <name type="scientific">Apiospora phragmitis</name>
    <dbReference type="NCBI Taxonomy" id="2905665"/>
    <lineage>
        <taxon>Eukaryota</taxon>
        <taxon>Fungi</taxon>
        <taxon>Dikarya</taxon>
        <taxon>Ascomycota</taxon>
        <taxon>Pezizomycotina</taxon>
        <taxon>Sordariomycetes</taxon>
        <taxon>Xylariomycetidae</taxon>
        <taxon>Amphisphaeriales</taxon>
        <taxon>Apiosporaceae</taxon>
        <taxon>Apiospora</taxon>
    </lineage>
</organism>
<keyword evidence="3" id="KW-1185">Reference proteome</keyword>
<gene>
    <name evidence="2" type="ORF">PG994_005565</name>
</gene>
<sequence length="108" mass="11952">MATATSSHNPEKPCTELPEVVPISDLPEPVQPDLPELVQNPNDVPEPVVSTPPRSPSNSNDRRQQELNDPCVVVNQLERLGLEPGTVQCPFCDHRGKTQIKEKHSNRT</sequence>
<protein>
    <submittedName>
        <fullName evidence="2">Uncharacterized protein</fullName>
    </submittedName>
</protein>
<comment type="caution">
    <text evidence="2">The sequence shown here is derived from an EMBL/GenBank/DDBJ whole genome shotgun (WGS) entry which is preliminary data.</text>
</comment>
<evidence type="ECO:0000256" key="1">
    <source>
        <dbReference type="SAM" id="MobiDB-lite"/>
    </source>
</evidence>
<accession>A0ABR1VCL6</accession>
<evidence type="ECO:0000313" key="3">
    <source>
        <dbReference type="Proteomes" id="UP001480595"/>
    </source>
</evidence>
<dbReference type="EMBL" id="JAQQWL010000006">
    <property type="protein sequence ID" value="KAK8068949.1"/>
    <property type="molecule type" value="Genomic_DNA"/>
</dbReference>
<dbReference type="Proteomes" id="UP001480595">
    <property type="component" value="Unassembled WGS sequence"/>
</dbReference>
<feature type="compositionally biased region" description="Basic and acidic residues" evidence="1">
    <location>
        <begin position="92"/>
        <end position="108"/>
    </location>
</feature>
<feature type="region of interest" description="Disordered" evidence="1">
    <location>
        <begin position="1"/>
        <end position="69"/>
    </location>
</feature>
<feature type="region of interest" description="Disordered" evidence="1">
    <location>
        <begin position="85"/>
        <end position="108"/>
    </location>
</feature>
<reference evidence="2 3" key="1">
    <citation type="submission" date="2023-01" db="EMBL/GenBank/DDBJ databases">
        <title>Analysis of 21 Apiospora genomes using comparative genomics revels a genus with tremendous synthesis potential of carbohydrate active enzymes and secondary metabolites.</title>
        <authorList>
            <person name="Sorensen T."/>
        </authorList>
    </citation>
    <scope>NUCLEOTIDE SEQUENCE [LARGE SCALE GENOMIC DNA]</scope>
    <source>
        <strain evidence="2 3">CBS 135458</strain>
    </source>
</reference>
<evidence type="ECO:0000313" key="2">
    <source>
        <dbReference type="EMBL" id="KAK8068949.1"/>
    </source>
</evidence>
<name>A0ABR1VCL6_9PEZI</name>